<sequence>MVTIRPFSHQTPSSPSKWDVRAAHIQPQTTLPVLRHNSLLSRSPACPAIKQTRRTPHHDFALSTNTHFAPTRSDLRLQHGRVSRGDHNAKNDVFCPRWLGGAAGISHRGETVGSAGVVDDTLKETAGSAIPPPKPRSLAHSQRVPPCTTTELSSASAPERFGRKAGFCGFVPEGGSPLEAENAGWSHTGCMGRWVEDTSPTAVNLRRAGLTVVAESPFFPSPPVCPTAFAWNFGPRPTAVPRSRGRSPRSTHSVNVSSPSPLSSFVRHRPWIPTTSPEQPIRRHTRATTFPAAPTGAKCSNTLQDDMYKVPRPYLSSSTRKLRPSPRPPPSEET</sequence>
<feature type="compositionally biased region" description="Pro residues" evidence="1">
    <location>
        <begin position="325"/>
        <end position="334"/>
    </location>
</feature>
<feature type="region of interest" description="Disordered" evidence="1">
    <location>
        <begin position="239"/>
        <end position="334"/>
    </location>
</feature>
<dbReference type="Proteomes" id="UP000292702">
    <property type="component" value="Unassembled WGS sequence"/>
</dbReference>
<evidence type="ECO:0000313" key="2">
    <source>
        <dbReference type="EMBL" id="TCD67321.1"/>
    </source>
</evidence>
<evidence type="ECO:0000256" key="1">
    <source>
        <dbReference type="SAM" id="MobiDB-lite"/>
    </source>
</evidence>
<keyword evidence="3" id="KW-1185">Reference proteome</keyword>
<reference evidence="2 3" key="1">
    <citation type="submission" date="2018-11" db="EMBL/GenBank/DDBJ databases">
        <title>Genome assembly of Steccherinum ochraceum LE-BIN_3174, the white-rot fungus of the Steccherinaceae family (The Residual Polyporoid clade, Polyporales, Basidiomycota).</title>
        <authorList>
            <person name="Fedorova T.V."/>
            <person name="Glazunova O.A."/>
            <person name="Landesman E.O."/>
            <person name="Moiseenko K.V."/>
            <person name="Psurtseva N.V."/>
            <person name="Savinova O.S."/>
            <person name="Shakhova N.V."/>
            <person name="Tyazhelova T.V."/>
            <person name="Vasina D.V."/>
        </authorList>
    </citation>
    <scope>NUCLEOTIDE SEQUENCE [LARGE SCALE GENOMIC DNA]</scope>
    <source>
        <strain evidence="2 3">LE-BIN_3174</strain>
    </source>
</reference>
<protein>
    <submittedName>
        <fullName evidence="2">Uncharacterized protein</fullName>
    </submittedName>
</protein>
<dbReference type="EMBL" id="RWJN01000102">
    <property type="protein sequence ID" value="TCD67321.1"/>
    <property type="molecule type" value="Genomic_DNA"/>
</dbReference>
<organism evidence="2 3">
    <name type="scientific">Steccherinum ochraceum</name>
    <dbReference type="NCBI Taxonomy" id="92696"/>
    <lineage>
        <taxon>Eukaryota</taxon>
        <taxon>Fungi</taxon>
        <taxon>Dikarya</taxon>
        <taxon>Basidiomycota</taxon>
        <taxon>Agaricomycotina</taxon>
        <taxon>Agaricomycetes</taxon>
        <taxon>Polyporales</taxon>
        <taxon>Steccherinaceae</taxon>
        <taxon>Steccherinum</taxon>
    </lineage>
</organism>
<feature type="region of interest" description="Disordered" evidence="1">
    <location>
        <begin position="127"/>
        <end position="156"/>
    </location>
</feature>
<gene>
    <name evidence="2" type="ORF">EIP91_000291</name>
</gene>
<feature type="compositionally biased region" description="Low complexity" evidence="1">
    <location>
        <begin position="253"/>
        <end position="264"/>
    </location>
</feature>
<comment type="caution">
    <text evidence="2">The sequence shown here is derived from an EMBL/GenBank/DDBJ whole genome shotgun (WGS) entry which is preliminary data.</text>
</comment>
<proteinExistence type="predicted"/>
<dbReference type="AlphaFoldDB" id="A0A4R0RGD9"/>
<feature type="compositionally biased region" description="Polar residues" evidence="1">
    <location>
        <begin position="147"/>
        <end position="156"/>
    </location>
</feature>
<evidence type="ECO:0000313" key="3">
    <source>
        <dbReference type="Proteomes" id="UP000292702"/>
    </source>
</evidence>
<name>A0A4R0RGD9_9APHY</name>
<accession>A0A4R0RGD9</accession>